<sequence length="504" mass="55091">MFASTLSSPRLRRRAARLVTVGLACVALAATLQAQPSPRPTAQPQPQQNQPTAPLVPSSVAPGLTPSAPVPQPQPQPGLPPNAASAPGQPGAAVPVSVSARRLYDRSRSQLLQVRTLLNGSQASVGSGFVVSDEGHVISNYHVVSQHALEPERYRLQFATPEGESGELELLDVDVRRDLALLRLVGKSDKVRQMAAKALVFRPVDQPLDKGERIYSMGNPHDVAFAVVEGTYNGLVERSFDPLIYYSGAINPGMSGGPVLDEDGEVVGVNVSAMFFAQQMSFLVPGAHAAALLARSRNAAPIKGAAWPRLREQLMAYQEELVRNFLSQPWRSANHPRYRLPIPQEQYMRCWGSATPADAEGIQMQRTQCRMEQAIFVSEDLQTGYLSVVEEAYDGAKLGAIRFARQYSASFRNERLGGPDRDRTAPYCREDFVQQKDGPPLRTVACLRAYRKLEGLYDLTVLVTNVDASTEGALGRFDARGVSFANATKLTRHYLQGFAWTTPR</sequence>
<keyword evidence="5" id="KW-0732">Signal</keyword>
<dbReference type="InterPro" id="IPR009003">
    <property type="entry name" value="Peptidase_S1_PA"/>
</dbReference>
<accession>A0ABY6B1D9</accession>
<dbReference type="InterPro" id="IPR051201">
    <property type="entry name" value="Chloro_Bact_Ser_Proteases"/>
</dbReference>
<comment type="similarity">
    <text evidence="1">Belongs to the peptidase S1C family.</text>
</comment>
<feature type="region of interest" description="Disordered" evidence="4">
    <location>
        <begin position="36"/>
        <end position="94"/>
    </location>
</feature>
<keyword evidence="3" id="KW-0378">Hydrolase</keyword>
<feature type="compositionally biased region" description="Pro residues" evidence="4">
    <location>
        <begin position="68"/>
        <end position="80"/>
    </location>
</feature>
<dbReference type="PANTHER" id="PTHR43343:SF3">
    <property type="entry name" value="PROTEASE DO-LIKE 8, CHLOROPLASTIC"/>
    <property type="match status" value="1"/>
</dbReference>
<proteinExistence type="inferred from homology"/>
<gene>
    <name evidence="6" type="ORF">N4261_20315</name>
</gene>
<keyword evidence="2 6" id="KW-0645">Protease</keyword>
<evidence type="ECO:0000256" key="2">
    <source>
        <dbReference type="ARBA" id="ARBA00022670"/>
    </source>
</evidence>
<dbReference type="Gene3D" id="2.40.10.10">
    <property type="entry name" value="Trypsin-like serine proteases"/>
    <property type="match status" value="2"/>
</dbReference>
<dbReference type="EMBL" id="CP104562">
    <property type="protein sequence ID" value="UXH77328.1"/>
    <property type="molecule type" value="Genomic_DNA"/>
</dbReference>
<evidence type="ECO:0000256" key="5">
    <source>
        <dbReference type="SAM" id="SignalP"/>
    </source>
</evidence>
<dbReference type="Pfam" id="PF13365">
    <property type="entry name" value="Trypsin_2"/>
    <property type="match status" value="1"/>
</dbReference>
<dbReference type="RefSeq" id="WP_261757072.1">
    <property type="nucleotide sequence ID" value="NZ_CP104562.2"/>
</dbReference>
<dbReference type="GO" id="GO:0006508">
    <property type="term" value="P:proteolysis"/>
    <property type="evidence" value="ECO:0007669"/>
    <property type="project" value="UniProtKB-KW"/>
</dbReference>
<dbReference type="GO" id="GO:0008233">
    <property type="term" value="F:peptidase activity"/>
    <property type="evidence" value="ECO:0007669"/>
    <property type="project" value="UniProtKB-KW"/>
</dbReference>
<evidence type="ECO:0000256" key="4">
    <source>
        <dbReference type="SAM" id="MobiDB-lite"/>
    </source>
</evidence>
<dbReference type="Proteomes" id="UP001064933">
    <property type="component" value="Chromosome"/>
</dbReference>
<dbReference type="InterPro" id="IPR043504">
    <property type="entry name" value="Peptidase_S1_PA_chymotrypsin"/>
</dbReference>
<evidence type="ECO:0000256" key="3">
    <source>
        <dbReference type="ARBA" id="ARBA00022801"/>
    </source>
</evidence>
<feature type="signal peptide" evidence="5">
    <location>
        <begin position="1"/>
        <end position="29"/>
    </location>
</feature>
<dbReference type="PANTHER" id="PTHR43343">
    <property type="entry name" value="PEPTIDASE S12"/>
    <property type="match status" value="1"/>
</dbReference>
<feature type="compositionally biased region" description="Low complexity" evidence="4">
    <location>
        <begin position="44"/>
        <end position="53"/>
    </location>
</feature>
<name>A0ABY6B1D9_9BURK</name>
<dbReference type="PRINTS" id="PR00834">
    <property type="entry name" value="PROTEASES2C"/>
</dbReference>
<dbReference type="SUPFAM" id="SSF50494">
    <property type="entry name" value="Trypsin-like serine proteases"/>
    <property type="match status" value="1"/>
</dbReference>
<reference evidence="6" key="1">
    <citation type="submission" date="2022-10" db="EMBL/GenBank/DDBJ databases">
        <title>Characterization and whole genome sequencing of a new Roseateles species, isolated from fresh water.</title>
        <authorList>
            <person name="Guliayeva D.Y."/>
            <person name="Akhremchuk A.E."/>
            <person name="Sikolenko M.A."/>
            <person name="Valentovich L.N."/>
            <person name="Sidarenka A.V."/>
        </authorList>
    </citation>
    <scope>NUCLEOTIDE SEQUENCE</scope>
    <source>
        <strain evidence="6">BIM B-1768</strain>
    </source>
</reference>
<evidence type="ECO:0000256" key="1">
    <source>
        <dbReference type="ARBA" id="ARBA00010541"/>
    </source>
</evidence>
<organism evidence="6 7">
    <name type="scientific">Roseateles amylovorans</name>
    <dbReference type="NCBI Taxonomy" id="2978473"/>
    <lineage>
        <taxon>Bacteria</taxon>
        <taxon>Pseudomonadati</taxon>
        <taxon>Pseudomonadota</taxon>
        <taxon>Betaproteobacteria</taxon>
        <taxon>Burkholderiales</taxon>
        <taxon>Sphaerotilaceae</taxon>
        <taxon>Roseateles</taxon>
    </lineage>
</organism>
<evidence type="ECO:0000313" key="6">
    <source>
        <dbReference type="EMBL" id="UXH77328.1"/>
    </source>
</evidence>
<protein>
    <submittedName>
        <fullName evidence="6">Serine protease</fullName>
    </submittedName>
</protein>
<keyword evidence="7" id="KW-1185">Reference proteome</keyword>
<evidence type="ECO:0000313" key="7">
    <source>
        <dbReference type="Proteomes" id="UP001064933"/>
    </source>
</evidence>
<feature type="chain" id="PRO_5046879994" evidence="5">
    <location>
        <begin position="30"/>
        <end position="504"/>
    </location>
</feature>
<dbReference type="InterPro" id="IPR001940">
    <property type="entry name" value="Peptidase_S1C"/>
</dbReference>